<dbReference type="SUPFAM" id="SSF57850">
    <property type="entry name" value="RING/U-box"/>
    <property type="match status" value="1"/>
</dbReference>
<gene>
    <name evidence="13" type="ORF">EX30DRAFT_32090</name>
</gene>
<dbReference type="InterPro" id="IPR038654">
    <property type="entry name" value="PINIT_sf"/>
</dbReference>
<evidence type="ECO:0000256" key="1">
    <source>
        <dbReference type="ARBA" id="ARBA00004718"/>
    </source>
</evidence>
<keyword evidence="4" id="KW-0479">Metal-binding</keyword>
<keyword evidence="6" id="KW-0833">Ubl conjugation pathway</keyword>
<evidence type="ECO:0000259" key="12">
    <source>
        <dbReference type="PROSITE" id="PS51466"/>
    </source>
</evidence>
<evidence type="ECO:0008006" key="15">
    <source>
        <dbReference type="Google" id="ProtNLM"/>
    </source>
</evidence>
<evidence type="ECO:0000256" key="4">
    <source>
        <dbReference type="ARBA" id="ARBA00022723"/>
    </source>
</evidence>
<evidence type="ECO:0000256" key="6">
    <source>
        <dbReference type="ARBA" id="ARBA00022786"/>
    </source>
</evidence>
<dbReference type="PROSITE" id="PS51044">
    <property type="entry name" value="ZF_SP_RING"/>
    <property type="match status" value="1"/>
</dbReference>
<feature type="compositionally biased region" description="Low complexity" evidence="9">
    <location>
        <begin position="387"/>
        <end position="396"/>
    </location>
</feature>
<dbReference type="PROSITE" id="PS50800">
    <property type="entry name" value="SAP"/>
    <property type="match status" value="1"/>
</dbReference>
<dbReference type="GO" id="GO:0061665">
    <property type="term" value="F:SUMO ligase activity"/>
    <property type="evidence" value="ECO:0007669"/>
    <property type="project" value="TreeGrafter"/>
</dbReference>
<evidence type="ECO:0000259" key="11">
    <source>
        <dbReference type="PROSITE" id="PS51044"/>
    </source>
</evidence>
<feature type="compositionally biased region" description="Polar residues" evidence="9">
    <location>
        <begin position="493"/>
        <end position="503"/>
    </location>
</feature>
<evidence type="ECO:0000256" key="8">
    <source>
        <dbReference type="PROSITE-ProRule" id="PRU00452"/>
    </source>
</evidence>
<keyword evidence="7" id="KW-0862">Zinc</keyword>
<dbReference type="EMBL" id="ML220121">
    <property type="protein sequence ID" value="TGZ80958.1"/>
    <property type="molecule type" value="Genomic_DNA"/>
</dbReference>
<dbReference type="FunCoup" id="A0A4S2MWE0">
    <property type="interactions" value="208"/>
</dbReference>
<dbReference type="PANTHER" id="PTHR10782">
    <property type="entry name" value="ZINC FINGER MIZ DOMAIN-CONTAINING PROTEIN"/>
    <property type="match status" value="1"/>
</dbReference>
<evidence type="ECO:0000313" key="14">
    <source>
        <dbReference type="Proteomes" id="UP000298138"/>
    </source>
</evidence>
<dbReference type="Gene3D" id="3.30.40.10">
    <property type="entry name" value="Zinc/RING finger domain, C3HC4 (zinc finger)"/>
    <property type="match status" value="1"/>
</dbReference>
<dbReference type="InterPro" id="IPR023321">
    <property type="entry name" value="PINIT"/>
</dbReference>
<dbReference type="UniPathway" id="UPA00886"/>
<dbReference type="CDD" id="cd16792">
    <property type="entry name" value="SP-RING_Siz-like"/>
    <property type="match status" value="1"/>
</dbReference>
<dbReference type="InParanoid" id="A0A4S2MWE0"/>
<feature type="domain" description="SAP" evidence="10">
    <location>
        <begin position="16"/>
        <end position="50"/>
    </location>
</feature>
<organism evidence="13 14">
    <name type="scientific">Ascodesmis nigricans</name>
    <dbReference type="NCBI Taxonomy" id="341454"/>
    <lineage>
        <taxon>Eukaryota</taxon>
        <taxon>Fungi</taxon>
        <taxon>Dikarya</taxon>
        <taxon>Ascomycota</taxon>
        <taxon>Pezizomycotina</taxon>
        <taxon>Pezizomycetes</taxon>
        <taxon>Pezizales</taxon>
        <taxon>Ascodesmidaceae</taxon>
        <taxon>Ascodesmis</taxon>
    </lineage>
</organism>
<dbReference type="OrthoDB" id="28127at2759"/>
<dbReference type="InterPro" id="IPR003034">
    <property type="entry name" value="SAP_dom"/>
</dbReference>
<keyword evidence="5 8" id="KW-0863">Zinc-finger</keyword>
<dbReference type="InterPro" id="IPR004181">
    <property type="entry name" value="Znf_MIZ"/>
</dbReference>
<dbReference type="GO" id="GO:0016925">
    <property type="term" value="P:protein sumoylation"/>
    <property type="evidence" value="ECO:0007669"/>
    <property type="project" value="UniProtKB-UniPathway"/>
</dbReference>
<dbReference type="Pfam" id="PF02891">
    <property type="entry name" value="zf-MIZ"/>
    <property type="match status" value="1"/>
</dbReference>
<evidence type="ECO:0000313" key="13">
    <source>
        <dbReference type="EMBL" id="TGZ80958.1"/>
    </source>
</evidence>
<dbReference type="Proteomes" id="UP000298138">
    <property type="component" value="Unassembled WGS sequence"/>
</dbReference>
<comment type="pathway">
    <text evidence="1">Protein modification; protein sumoylation.</text>
</comment>
<name>A0A4S2MWE0_9PEZI</name>
<dbReference type="InterPro" id="IPR013083">
    <property type="entry name" value="Znf_RING/FYVE/PHD"/>
</dbReference>
<evidence type="ECO:0000256" key="7">
    <source>
        <dbReference type="ARBA" id="ARBA00022833"/>
    </source>
</evidence>
<evidence type="ECO:0000259" key="10">
    <source>
        <dbReference type="PROSITE" id="PS50800"/>
    </source>
</evidence>
<feature type="domain" description="SP-RING-type" evidence="11">
    <location>
        <begin position="290"/>
        <end position="375"/>
    </location>
</feature>
<dbReference type="PROSITE" id="PS51466">
    <property type="entry name" value="PINIT"/>
    <property type="match status" value="1"/>
</dbReference>
<reference evidence="13 14" key="1">
    <citation type="submission" date="2019-04" db="EMBL/GenBank/DDBJ databases">
        <title>Comparative genomics and transcriptomics to analyze fruiting body development in filamentous ascomycetes.</title>
        <authorList>
            <consortium name="DOE Joint Genome Institute"/>
            <person name="Lutkenhaus R."/>
            <person name="Traeger S."/>
            <person name="Breuer J."/>
            <person name="Kuo A."/>
            <person name="Lipzen A."/>
            <person name="Pangilinan J."/>
            <person name="Dilworth D."/>
            <person name="Sandor L."/>
            <person name="Poggeler S."/>
            <person name="Barry K."/>
            <person name="Grigoriev I.V."/>
            <person name="Nowrousian M."/>
        </authorList>
    </citation>
    <scope>NUCLEOTIDE SEQUENCE [LARGE SCALE GENOMIC DNA]</scope>
    <source>
        <strain evidence="13 14">CBS 389.68</strain>
    </source>
</reference>
<dbReference type="GO" id="GO:0008270">
    <property type="term" value="F:zinc ion binding"/>
    <property type="evidence" value="ECO:0007669"/>
    <property type="project" value="UniProtKB-KW"/>
</dbReference>
<dbReference type="PANTHER" id="PTHR10782:SF4">
    <property type="entry name" value="TONALLI, ISOFORM E"/>
    <property type="match status" value="1"/>
</dbReference>
<evidence type="ECO:0000256" key="5">
    <source>
        <dbReference type="ARBA" id="ARBA00022771"/>
    </source>
</evidence>
<keyword evidence="3" id="KW-0808">Transferase</keyword>
<dbReference type="STRING" id="341454.A0A4S2MWE0"/>
<evidence type="ECO:0000256" key="2">
    <source>
        <dbReference type="ARBA" id="ARBA00005383"/>
    </source>
</evidence>
<dbReference type="Pfam" id="PF14324">
    <property type="entry name" value="PINIT"/>
    <property type="match status" value="1"/>
</dbReference>
<evidence type="ECO:0000256" key="3">
    <source>
        <dbReference type="ARBA" id="ARBA00022679"/>
    </source>
</evidence>
<accession>A0A4S2MWE0</accession>
<evidence type="ECO:0000256" key="9">
    <source>
        <dbReference type="SAM" id="MobiDB-lite"/>
    </source>
</evidence>
<sequence length="535" mass="58206">MATSQAELNRVINYMHTRLIVRQLAAVLRRHGLVTSGLKGVLQKRLKDYIHEVFNSGNTARFEALKNDIFNPDGLSGGPTMNVLATSSVLPPMGTFVNSYTSSSTATSSSSQLPANIHFVESPFYTVLTQLSNVVLLPTMTQNRHNVKAVVTLAEEQAAGLRDGKYKAMVYCTMLDGRPFASRSEIAFPHQSELSVNSKTVTGVNLRGLKNKPGTTRPADITSFLVLKSQYRNEVTLTYAVTREVRVKADFGFQVNLVSPSSVDVLVGKLKTGDAISKRTVIDDLAKKNQDPDIVATSQIMSLKCPISTLRIETPVRSRHCRHMQCFDATSFLQLQQQAPTWNCPTCNHTVLFKQLAVDEYFGDILSNTPKTVDSVTIDPDGQWAVAAESSNSPAPDDSDDEYTGKDIVSLDDDSPQPPRRTTSVTTPAVSTPSSTRAGGSTTTKRAASQVIDLTLSSDDDEPPPTRIKRMHNVDFPTPPSYAGATAGFYGSSGRSTPASGGQFSPVGTPDSFTSTLKLPPLQRPNYIPNWRNGR</sequence>
<feature type="compositionally biased region" description="Low complexity" evidence="9">
    <location>
        <begin position="420"/>
        <end position="438"/>
    </location>
</feature>
<proteinExistence type="inferred from homology"/>
<comment type="similarity">
    <text evidence="2">Belongs to the PIAS family.</text>
</comment>
<protein>
    <recommendedName>
        <fullName evidence="15">Zf-MIZ-domain-containing protein</fullName>
    </recommendedName>
</protein>
<feature type="domain" description="PINIT" evidence="12">
    <location>
        <begin position="105"/>
        <end position="261"/>
    </location>
</feature>
<dbReference type="InterPro" id="IPR031141">
    <property type="entry name" value="SIZ1/2_SP-RING"/>
</dbReference>
<dbReference type="Gene3D" id="2.60.120.780">
    <property type="entry name" value="PINIT domain"/>
    <property type="match status" value="1"/>
</dbReference>
<dbReference type="AlphaFoldDB" id="A0A4S2MWE0"/>
<dbReference type="GO" id="GO:0000785">
    <property type="term" value="C:chromatin"/>
    <property type="evidence" value="ECO:0007669"/>
    <property type="project" value="TreeGrafter"/>
</dbReference>
<feature type="region of interest" description="Disordered" evidence="9">
    <location>
        <begin position="387"/>
        <end position="535"/>
    </location>
</feature>
<keyword evidence="14" id="KW-1185">Reference proteome</keyword>